<evidence type="ECO:0000256" key="2">
    <source>
        <dbReference type="ARBA" id="ARBA00022499"/>
    </source>
</evidence>
<evidence type="ECO:0000256" key="7">
    <source>
        <dbReference type="ARBA" id="ARBA00022990"/>
    </source>
</evidence>
<feature type="region of interest" description="Disordered" evidence="14">
    <location>
        <begin position="52"/>
        <end position="113"/>
    </location>
</feature>
<keyword evidence="17" id="KW-1185">Reference proteome</keyword>
<evidence type="ECO:0000256" key="9">
    <source>
        <dbReference type="ARBA" id="ARBA00059726"/>
    </source>
</evidence>
<dbReference type="Pfam" id="PF05843">
    <property type="entry name" value="Suf"/>
    <property type="match status" value="1"/>
</dbReference>
<dbReference type="InterPro" id="IPR045209">
    <property type="entry name" value="Rrp5"/>
</dbReference>
<evidence type="ECO:0000256" key="10">
    <source>
        <dbReference type="ARBA" id="ARBA00062488"/>
    </source>
</evidence>
<feature type="domain" description="S1 motif" evidence="15">
    <location>
        <begin position="778"/>
        <end position="847"/>
    </location>
</feature>
<proteinExistence type="predicted"/>
<feature type="domain" description="S1 motif" evidence="15">
    <location>
        <begin position="1192"/>
        <end position="1265"/>
    </location>
</feature>
<evidence type="ECO:0000256" key="5">
    <source>
        <dbReference type="ARBA" id="ARBA00022737"/>
    </source>
</evidence>
<feature type="domain" description="S1 motif" evidence="15">
    <location>
        <begin position="1367"/>
        <end position="1439"/>
    </location>
</feature>
<feature type="compositionally biased region" description="Basic and acidic residues" evidence="14">
    <location>
        <begin position="1584"/>
        <end position="1599"/>
    </location>
</feature>
<organism evidence="16 17">
    <name type="scientific">Pleurodeles waltl</name>
    <name type="common">Iberian ribbed newt</name>
    <dbReference type="NCBI Taxonomy" id="8319"/>
    <lineage>
        <taxon>Eukaryota</taxon>
        <taxon>Metazoa</taxon>
        <taxon>Chordata</taxon>
        <taxon>Craniata</taxon>
        <taxon>Vertebrata</taxon>
        <taxon>Euteleostomi</taxon>
        <taxon>Amphibia</taxon>
        <taxon>Batrachia</taxon>
        <taxon>Caudata</taxon>
        <taxon>Salamandroidea</taxon>
        <taxon>Salamandridae</taxon>
        <taxon>Pleurodelinae</taxon>
        <taxon>Pleurodeles</taxon>
    </lineage>
</organism>
<dbReference type="InterPro" id="IPR003107">
    <property type="entry name" value="HAT"/>
</dbReference>
<evidence type="ECO:0000256" key="8">
    <source>
        <dbReference type="ARBA" id="ARBA00023242"/>
    </source>
</evidence>
<dbReference type="PANTHER" id="PTHR23270:SF10">
    <property type="entry name" value="PROTEIN RRP5 HOMOLOG"/>
    <property type="match status" value="1"/>
</dbReference>
<dbReference type="InterPro" id="IPR012340">
    <property type="entry name" value="NA-bd_OB-fold"/>
</dbReference>
<dbReference type="InterPro" id="IPR003029">
    <property type="entry name" value="S1_domain"/>
</dbReference>
<dbReference type="SUPFAM" id="SSF50249">
    <property type="entry name" value="Nucleic acid-binding proteins"/>
    <property type="match status" value="10"/>
</dbReference>
<dbReference type="CDD" id="cd05703">
    <property type="entry name" value="S1_Rrp5_repeat_hs12_sc9"/>
    <property type="match status" value="1"/>
</dbReference>
<feature type="region of interest" description="Disordered" evidence="14">
    <location>
        <begin position="1557"/>
        <end position="1613"/>
    </location>
</feature>
<keyword evidence="3" id="KW-0698">rRNA processing</keyword>
<dbReference type="GO" id="GO:0032040">
    <property type="term" value="C:small-subunit processome"/>
    <property type="evidence" value="ECO:0007669"/>
    <property type="project" value="TreeGrafter"/>
</dbReference>
<dbReference type="InterPro" id="IPR057302">
    <property type="entry name" value="Rrp5_S1"/>
</dbReference>
<dbReference type="FunFam" id="1.25.40.10:FF:000065">
    <property type="entry name" value="Programmed cell death 11"/>
    <property type="match status" value="1"/>
</dbReference>
<protein>
    <recommendedName>
        <fullName evidence="11">Protein RRP5 homolog</fullName>
    </recommendedName>
    <alternativeName>
        <fullName evidence="12">Programmed cell death protein 11</fullName>
    </alternativeName>
</protein>
<feature type="domain" description="S1 motif" evidence="15">
    <location>
        <begin position="1078"/>
        <end position="1149"/>
    </location>
</feature>
<dbReference type="CDD" id="cd04461">
    <property type="entry name" value="S1_Rrp5_repeat_hs8_sc7"/>
    <property type="match status" value="1"/>
</dbReference>
<dbReference type="CDD" id="cd05694">
    <property type="entry name" value="S1_Rrp5_repeat_hs2_sc2"/>
    <property type="match status" value="1"/>
</dbReference>
<dbReference type="FunFam" id="2.40.50.140:FF:000194">
    <property type="entry name" value="Programmed cell death 11"/>
    <property type="match status" value="1"/>
</dbReference>
<keyword evidence="5" id="KW-0677">Repeat</keyword>
<dbReference type="PROSITE" id="PS50126">
    <property type="entry name" value="S1"/>
    <property type="match status" value="10"/>
</dbReference>
<feature type="domain" description="S1 motif" evidence="15">
    <location>
        <begin position="237"/>
        <end position="309"/>
    </location>
</feature>
<dbReference type="SUPFAM" id="SSF48452">
    <property type="entry name" value="TPR-like"/>
    <property type="match status" value="2"/>
</dbReference>
<dbReference type="InterPro" id="IPR048059">
    <property type="entry name" value="Rrp5_S1_rpt_hs1_sc1"/>
</dbReference>
<dbReference type="Gene3D" id="1.25.40.10">
    <property type="entry name" value="Tetratricopeptide repeat domain"/>
    <property type="match status" value="1"/>
</dbReference>
<feature type="compositionally biased region" description="Basic and acidic residues" evidence="14">
    <location>
        <begin position="59"/>
        <end position="74"/>
    </location>
</feature>
<feature type="repeat" description="TPR" evidence="13">
    <location>
        <begin position="1734"/>
        <end position="1767"/>
    </location>
</feature>
<dbReference type="FunFam" id="2.40.50.140:FF:000148">
    <property type="entry name" value="protein RRP5 homolog isoform X1"/>
    <property type="match status" value="1"/>
</dbReference>
<feature type="region of interest" description="Disordered" evidence="14">
    <location>
        <begin position="1469"/>
        <end position="1540"/>
    </location>
</feature>
<evidence type="ECO:0000256" key="6">
    <source>
        <dbReference type="ARBA" id="ARBA00022843"/>
    </source>
</evidence>
<feature type="domain" description="S1 motif" evidence="15">
    <location>
        <begin position="501"/>
        <end position="570"/>
    </location>
</feature>
<dbReference type="CDD" id="cd05702">
    <property type="entry name" value="S1_Rrp5_repeat_hs11_sc8"/>
    <property type="match status" value="1"/>
</dbReference>
<dbReference type="EMBL" id="JANPWB010000010">
    <property type="protein sequence ID" value="KAJ1140727.1"/>
    <property type="molecule type" value="Genomic_DNA"/>
</dbReference>
<dbReference type="InterPro" id="IPR019734">
    <property type="entry name" value="TPR_rpt"/>
</dbReference>
<dbReference type="Pfam" id="PF00575">
    <property type="entry name" value="S1"/>
    <property type="match status" value="2"/>
</dbReference>
<evidence type="ECO:0000256" key="11">
    <source>
        <dbReference type="ARBA" id="ARBA00067510"/>
    </source>
</evidence>
<evidence type="ECO:0000259" key="15">
    <source>
        <dbReference type="PROSITE" id="PS50126"/>
    </source>
</evidence>
<name>A0AAV7QJK3_PLEWA</name>
<dbReference type="SMART" id="SM00316">
    <property type="entry name" value="S1"/>
    <property type="match status" value="12"/>
</dbReference>
<dbReference type="GO" id="GO:0006364">
    <property type="term" value="P:rRNA processing"/>
    <property type="evidence" value="ECO:0007669"/>
    <property type="project" value="UniProtKB-KW"/>
</dbReference>
<sequence length="1880" mass="210232">MPTKCFRVSVHVDVFGCPDASFINSPNSSSLRNNQSKNRNFWSMELFEESFPRGGAQKKPKETETNKRPVDRDNLFNTHDEEDTAAKRKRGKGDSAKSDQLKSKKPKTERTEFSTSKHEKCIEILKFNNLSTGLLLLGCVKEATDFELIVSLPHGLTGFVQVTNICEAYTKLLSKQVETEELSVDLAPLSELFTPGMLVRCSVSSLETTKGGFHSLKLSLNPKDVNKALSPGTLMPGMLLSGCVSSVEDHGYLIDIGVGGNKAFLPRQKAQNYIKQSNKAGSELKIGQYLNCLIEEVKDHGRIVCLSVNQSDVMAALATKEQKWTLQNLLPGLVVKSQIQKVSPDGITLSFLSFMGTVDFLHLDPKRSNGYQKDQMVKACIIYVHSETKVIGLTLRQSFLQPGNSLRQLSSERIGDVVEQCPVKYFHKKSGALFELDGGVLAFAHLYNMPSKSKYLATFQKGCKRTGRIVDYSPMDEMALMSLIQRVIETPYFRYQDIHPGQLIEGTVTSLRPIGILVKITDHMTGLVPSLHLADVRIKKPERKYSEGQTVKCRVLTVFPESKKLILTLKKTLVDSNLPIISNYSSAKPGMSTHGFISRVKDFGCLVQFYNDVRGLVPKSELSTEPVPFPEKVFYEGQVVKVTVLNTEPEKERMKLSLKLTAGSVQEDLEQSPEMKERALKCEIGKMVDVTVVRKTDTGLEVSVVPEDVPAFLPTMHLSDHVTNCKLLWRWLQKGDFLTGLMCLSNVQGQITVCRKPSLISSYEEGNIVKDFSDIQTGMLMTGYIRNIMSYGVFVEFPHGLCGLAPKSAMCDKFVTNTEDHFVVGQTVVAKVTNIEEEKKRILLNLKVSECSSGDSAGESFSLLNQCFQELHFMRTFLSSRDSSEVSQNLAKLLPGQKLTLTVQDVNDDGLAHFSGGDATAGMTVSASPFHVGEVSLVPGQKATAVVLYVDGLQFNVHVSLRPELINRKEKKFHENYSTSAVVQHVAEEFAVVSLVETGQLAAVPVASHLNDTFRFDSEKLTVGETISLVLKSVTASDHGVLLALQGPVTSRANKKQWKKSGTLAEPPLVGKHSLSFGDTVTGTVKSVKPNTVVVSICDKLVGFIHASHIFDEVPIGSFPTSKLRAKQTVAAKVIGGRDIKTHRFLPITHPHFSCSVPELSIRPSVMKNDCSAKLAPTQEDLVNQINSYKAGQNITCFVWKYNLIRKCLNVEVSPEIRGRIDHMLLSVNPRILKHPEKQFKMGQALSATVIAPDASNMRLHLSLTGVHSLVKGSVVLGCVKEVIPHIGLKIALPFGKTGNASLFDLSDSYSVTPLDNFSAGKAVKCCVLHSDDKITDVSLRLSRTNPESTEKVVDREIKSITDIQEGQFIRGYVNSVQDQGIFISLSSSIVGRAQFKHVSKFFVSDHSVYKTNIKAGQLLTAKVLSVDCSKNHVALSLLPKHTGKPDLIPESLGLPLCKTMSEKKMRELAKQPKENLKRKKSESDQVGVPKKKKKKSHVPKEEDDSGVEVFFREQDEEETKEEKSKPKKHTQDTAPRLQISSDFTWDVSLNTLKVAQPDKREADSSDSDEDEAKQSKLKKKTKKDKEIEKQQAEKELSKIESTLMDPTRHPQTADDFDRLVLSSPNSSILWLQYMAFHLHATEIEKARAVAERALKTISFREEQEKLNVWVAFLNLENLYGTEETLMKVFDRAVQYNEPLKVFMQLGDIYTKAEKFKQADVLYNTMLKRFRKEKSVWLKYATYLFKQGQKDEAHRLLQRALKCLPDKEHVDVISKFAQLEFHLGDVERAKSIFESTLSNYPKRTDLWSVYIDMMIKHGHQKEVRNIFERVIHLSLAAKKMKFFFKRYLDYEKKHGSPESVQAVKEKALEYVESKQSLSEI</sequence>
<dbReference type="InterPro" id="IPR008847">
    <property type="entry name" value="Suf"/>
</dbReference>
<keyword evidence="2" id="KW-1017">Isopeptide bond</keyword>
<feature type="domain" description="S1 motif" evidence="15">
    <location>
        <begin position="332"/>
        <end position="396"/>
    </location>
</feature>
<comment type="caution">
    <text evidence="16">The sequence shown here is derived from an EMBL/GenBank/DDBJ whole genome shotgun (WGS) entry which is preliminary data.</text>
</comment>
<keyword evidence="8" id="KW-0539">Nucleus</keyword>
<dbReference type="FunFam" id="2.40.50.140:FF:000103">
    <property type="entry name" value="protein RRP5 homolog"/>
    <property type="match status" value="2"/>
</dbReference>
<gene>
    <name evidence="16" type="ORF">NDU88_007070</name>
</gene>
<feature type="compositionally biased region" description="Basic and acidic residues" evidence="14">
    <location>
        <begin position="92"/>
        <end position="113"/>
    </location>
</feature>
<evidence type="ECO:0000313" key="17">
    <source>
        <dbReference type="Proteomes" id="UP001066276"/>
    </source>
</evidence>
<reference evidence="16" key="1">
    <citation type="journal article" date="2022" name="bioRxiv">
        <title>Sequencing and chromosome-scale assembly of the giantPleurodeles waltlgenome.</title>
        <authorList>
            <person name="Brown T."/>
            <person name="Elewa A."/>
            <person name="Iarovenko S."/>
            <person name="Subramanian E."/>
            <person name="Araus A.J."/>
            <person name="Petzold A."/>
            <person name="Susuki M."/>
            <person name="Suzuki K.-i.T."/>
            <person name="Hayashi T."/>
            <person name="Toyoda A."/>
            <person name="Oliveira C."/>
            <person name="Osipova E."/>
            <person name="Leigh N.D."/>
            <person name="Simon A."/>
            <person name="Yun M.H."/>
        </authorList>
    </citation>
    <scope>NUCLEOTIDE SEQUENCE</scope>
    <source>
        <strain evidence="16">20211129_DDA</strain>
        <tissue evidence="16">Liver</tissue>
    </source>
</reference>
<dbReference type="Proteomes" id="UP001066276">
    <property type="component" value="Chromosome 6"/>
</dbReference>
<comment type="subcellular location">
    <subcellularLocation>
        <location evidence="1">Nucleus</location>
        <location evidence="1">Nucleolus</location>
    </subcellularLocation>
</comment>
<dbReference type="Gene3D" id="2.40.50.140">
    <property type="entry name" value="Nucleic acid-binding proteins"/>
    <property type="match status" value="7"/>
</dbReference>
<dbReference type="InterPro" id="IPR048058">
    <property type="entry name" value="Rrp5_S1_rpt_hs11_sc8"/>
</dbReference>
<comment type="subunit">
    <text evidence="10">Interacts with NF-kappa-B p50/NFKB1 and NF-kappa-B p65/RELA.</text>
</comment>
<dbReference type="InterPro" id="IPR011990">
    <property type="entry name" value="TPR-like_helical_dom_sf"/>
</dbReference>
<evidence type="ECO:0000256" key="12">
    <source>
        <dbReference type="ARBA" id="ARBA00080810"/>
    </source>
</evidence>
<feature type="domain" description="S1 motif" evidence="15">
    <location>
        <begin position="133"/>
        <end position="221"/>
    </location>
</feature>
<evidence type="ECO:0000256" key="3">
    <source>
        <dbReference type="ARBA" id="ARBA00022552"/>
    </source>
</evidence>
<comment type="function">
    <text evidence="9">Essential for the generation of mature 18S rRNA, specifically necessary for cleavages at sites A0, 1 and 2 of the 47S precursor. Directly interacts with U3 snoRNA.</text>
</comment>
<keyword evidence="4" id="KW-0597">Phosphoprotein</keyword>
<keyword evidence="6" id="KW-0832">Ubl conjugation</keyword>
<dbReference type="FunFam" id="2.40.50.140:FF:000175">
    <property type="entry name" value="Programmed cell death 11"/>
    <property type="match status" value="1"/>
</dbReference>
<feature type="domain" description="S1 motif" evidence="15">
    <location>
        <begin position="590"/>
        <end position="659"/>
    </location>
</feature>
<dbReference type="PROSITE" id="PS50005">
    <property type="entry name" value="TPR"/>
    <property type="match status" value="1"/>
</dbReference>
<dbReference type="Pfam" id="PF23459">
    <property type="entry name" value="S1_RRP5"/>
    <property type="match status" value="7"/>
</dbReference>
<dbReference type="PANTHER" id="PTHR23270">
    <property type="entry name" value="PROGRAMMED CELL DEATH PROTEIN 11 PRE-RRNA PROCESSING PROTEIN RRP5"/>
    <property type="match status" value="1"/>
</dbReference>
<dbReference type="FunFam" id="2.40.50.140:FF:000155">
    <property type="entry name" value="rRNA biogenesis protein RRP5"/>
    <property type="match status" value="1"/>
</dbReference>
<dbReference type="CDD" id="cd05698">
    <property type="entry name" value="S1_Rrp5_repeat_hs6_sc5"/>
    <property type="match status" value="1"/>
</dbReference>
<keyword evidence="7" id="KW-0007">Acetylation</keyword>
<evidence type="ECO:0000313" key="16">
    <source>
        <dbReference type="EMBL" id="KAJ1140727.1"/>
    </source>
</evidence>
<dbReference type="SMART" id="SM00386">
    <property type="entry name" value="HAT"/>
    <property type="match status" value="5"/>
</dbReference>
<dbReference type="CDD" id="cd05693">
    <property type="entry name" value="S1_Rrp5_repeat_hs1_sc1"/>
    <property type="match status" value="1"/>
</dbReference>
<keyword evidence="13" id="KW-0802">TPR repeat</keyword>
<evidence type="ECO:0000256" key="1">
    <source>
        <dbReference type="ARBA" id="ARBA00004604"/>
    </source>
</evidence>
<evidence type="ECO:0000256" key="14">
    <source>
        <dbReference type="SAM" id="MobiDB-lite"/>
    </source>
</evidence>
<feature type="domain" description="S1 motif" evidence="15">
    <location>
        <begin position="1273"/>
        <end position="1345"/>
    </location>
</feature>
<evidence type="ECO:0000256" key="4">
    <source>
        <dbReference type="ARBA" id="ARBA00022553"/>
    </source>
</evidence>
<dbReference type="FunFam" id="2.40.50.140:FF:000200">
    <property type="entry name" value="Programmed cell death 11"/>
    <property type="match status" value="1"/>
</dbReference>
<dbReference type="CDD" id="cd05697">
    <property type="entry name" value="S1_Rrp5_repeat_hs5"/>
    <property type="match status" value="1"/>
</dbReference>
<dbReference type="GO" id="GO:0003723">
    <property type="term" value="F:RNA binding"/>
    <property type="evidence" value="ECO:0007669"/>
    <property type="project" value="TreeGrafter"/>
</dbReference>
<evidence type="ECO:0000256" key="13">
    <source>
        <dbReference type="PROSITE-ProRule" id="PRU00339"/>
    </source>
</evidence>
<accession>A0AAV7QJK3</accession>